<keyword evidence="3" id="KW-0812">Transmembrane</keyword>
<keyword evidence="3" id="KW-0472">Membrane</keyword>
<dbReference type="OrthoDB" id="3295034at2"/>
<keyword evidence="5" id="KW-1185">Reference proteome</keyword>
<dbReference type="SUPFAM" id="SSF50118">
    <property type="entry name" value="Cell growth inhibitor/plasmid maintenance toxic component"/>
    <property type="match status" value="1"/>
</dbReference>
<dbReference type="InterPro" id="IPR011067">
    <property type="entry name" value="Plasmid_toxin/cell-grow_inhib"/>
</dbReference>
<dbReference type="InterPro" id="IPR003477">
    <property type="entry name" value="PemK-like"/>
</dbReference>
<evidence type="ECO:0000313" key="5">
    <source>
        <dbReference type="Proteomes" id="UP000283374"/>
    </source>
</evidence>
<reference evidence="4 5" key="1">
    <citation type="submission" date="2018-08" db="EMBL/GenBank/DDBJ databases">
        <title>Cellulomonas rhizosphaerae sp. nov., a novel actinomycete isolated from soil.</title>
        <authorList>
            <person name="Tian Y."/>
        </authorList>
    </citation>
    <scope>NUCLEOTIDE SEQUENCE [LARGE SCALE GENOMIC DNA]</scope>
    <source>
        <strain evidence="4 5">NEAU-TCZ24</strain>
    </source>
</reference>
<evidence type="ECO:0000313" key="4">
    <source>
        <dbReference type="EMBL" id="RHA39817.1"/>
    </source>
</evidence>
<name>A0A413RKS5_9CELL</name>
<dbReference type="GO" id="GO:0003677">
    <property type="term" value="F:DNA binding"/>
    <property type="evidence" value="ECO:0007669"/>
    <property type="project" value="InterPro"/>
</dbReference>
<evidence type="ECO:0008006" key="6">
    <source>
        <dbReference type="Google" id="ProtNLM"/>
    </source>
</evidence>
<protein>
    <recommendedName>
        <fullName evidence="6">Type II toxin-antitoxin system PemK/MazF family toxin</fullName>
    </recommendedName>
</protein>
<accession>A0A413RKS5</accession>
<comment type="similarity">
    <text evidence="1">Belongs to the PemK/MazF family.</text>
</comment>
<evidence type="ECO:0000256" key="3">
    <source>
        <dbReference type="SAM" id="Phobius"/>
    </source>
</evidence>
<keyword evidence="3" id="KW-1133">Transmembrane helix</keyword>
<evidence type="ECO:0000256" key="1">
    <source>
        <dbReference type="ARBA" id="ARBA00007521"/>
    </source>
</evidence>
<comment type="caution">
    <text evidence="4">The sequence shown here is derived from an EMBL/GenBank/DDBJ whole genome shotgun (WGS) entry which is preliminary data.</text>
</comment>
<feature type="transmembrane region" description="Helical" evidence="3">
    <location>
        <begin position="6"/>
        <end position="25"/>
    </location>
</feature>
<proteinExistence type="inferred from homology"/>
<dbReference type="Proteomes" id="UP000283374">
    <property type="component" value="Unassembled WGS sequence"/>
</dbReference>
<dbReference type="Gene3D" id="2.30.30.110">
    <property type="match status" value="1"/>
</dbReference>
<dbReference type="Pfam" id="PF02452">
    <property type="entry name" value="PemK_toxin"/>
    <property type="match status" value="1"/>
</dbReference>
<dbReference type="AlphaFoldDB" id="A0A413RKS5"/>
<keyword evidence="2" id="KW-1277">Toxin-antitoxin system</keyword>
<evidence type="ECO:0000256" key="2">
    <source>
        <dbReference type="ARBA" id="ARBA00022649"/>
    </source>
</evidence>
<dbReference type="EMBL" id="QWKP01000201">
    <property type="protein sequence ID" value="RHA39817.1"/>
    <property type="molecule type" value="Genomic_DNA"/>
</dbReference>
<sequence>MLPRMADISWTWWAAGTVVVLALLWRSRRPRPRVGEVWFAQVPFEDGSGSKDRPVLVLSASGRTCEVARFTSQNRDARRDHERVPVGVTGLPKGSWINLRPTTLRRSAFRRRTGRPGKAYVAWYREATLTR</sequence>
<gene>
    <name evidence="4" type="ORF">D1825_11300</name>
</gene>
<organism evidence="4 5">
    <name type="scientific">Cellulomonas rhizosphaerae</name>
    <dbReference type="NCBI Taxonomy" id="2293719"/>
    <lineage>
        <taxon>Bacteria</taxon>
        <taxon>Bacillati</taxon>
        <taxon>Actinomycetota</taxon>
        <taxon>Actinomycetes</taxon>
        <taxon>Micrococcales</taxon>
        <taxon>Cellulomonadaceae</taxon>
        <taxon>Cellulomonas</taxon>
    </lineage>
</organism>